<evidence type="ECO:0000313" key="1">
    <source>
        <dbReference type="EMBL" id="CCG01222.1"/>
    </source>
</evidence>
<sequence>MGYENTFIAVATDCRATTGEVPPERAAGPTVAGTQYAMLAARPGGWTQEEVLLASSPAVRGRTGVDDDELARLREEYFAQPRACLRASPLPKTYGWGLHYDAEGRITLHAVDSPEYARLAGDPALTQLRAMRSSRG</sequence>
<dbReference type="EMBL" id="FO117623">
    <property type="protein sequence ID" value="CCG01222.1"/>
    <property type="molecule type" value="Genomic_DNA"/>
</dbReference>
<dbReference type="eggNOG" id="ENOG5032T97">
    <property type="taxonomic scope" value="Bacteria"/>
</dbReference>
<reference evidence="2" key="2">
    <citation type="submission" date="2012-02" db="EMBL/GenBank/DDBJ databases">
        <title>Complete genome sequence of Blastococcus saxobsidens strain DD2.</title>
        <authorList>
            <person name="Genoscope."/>
        </authorList>
    </citation>
    <scope>NUCLEOTIDE SEQUENCE [LARGE SCALE GENOMIC DNA]</scope>
    <source>
        <strain evidence="2">DD2</strain>
    </source>
</reference>
<reference evidence="1 2" key="1">
    <citation type="journal article" date="2012" name="J. Bacteriol.">
        <title>Genome Sequence of Blastococcus saxobsidens DD2, a Stone-Inhabiting Bacterium.</title>
        <authorList>
            <person name="Chouaia B."/>
            <person name="Crotti E."/>
            <person name="Brusetti L."/>
            <person name="Daffonchio D."/>
            <person name="Essoussi I."/>
            <person name="Nouioui I."/>
            <person name="Sbissi I."/>
            <person name="Ghodhbane-Gtari F."/>
            <person name="Gtari M."/>
            <person name="Vacherie B."/>
            <person name="Barbe V."/>
            <person name="Medigue C."/>
            <person name="Gury J."/>
            <person name="Pujic P."/>
            <person name="Normand P."/>
        </authorList>
    </citation>
    <scope>NUCLEOTIDE SEQUENCE [LARGE SCALE GENOMIC DNA]</scope>
    <source>
        <strain evidence="1 2">DD2</strain>
    </source>
</reference>
<dbReference type="KEGG" id="bsd:BLASA_0243"/>
<dbReference type="Proteomes" id="UP000007517">
    <property type="component" value="Chromosome"/>
</dbReference>
<dbReference type="RefSeq" id="WP_014374139.1">
    <property type="nucleotide sequence ID" value="NC_016943.1"/>
</dbReference>
<dbReference type="OrthoDB" id="2361182at2"/>
<dbReference type="HOGENOM" id="CLU_1822586_0_0_11"/>
<organism evidence="1 2">
    <name type="scientific">Blastococcus saxobsidens (strain DD2)</name>
    <dbReference type="NCBI Taxonomy" id="1146883"/>
    <lineage>
        <taxon>Bacteria</taxon>
        <taxon>Bacillati</taxon>
        <taxon>Actinomycetota</taxon>
        <taxon>Actinomycetes</taxon>
        <taxon>Geodermatophilales</taxon>
        <taxon>Geodermatophilaceae</taxon>
        <taxon>Blastococcus</taxon>
    </lineage>
</organism>
<keyword evidence="2" id="KW-1185">Reference proteome</keyword>
<gene>
    <name evidence="1" type="ordered locus">BLASA_0243</name>
</gene>
<protein>
    <submittedName>
        <fullName evidence="1">Uncharacterized protein</fullName>
    </submittedName>
</protein>
<evidence type="ECO:0000313" key="2">
    <source>
        <dbReference type="Proteomes" id="UP000007517"/>
    </source>
</evidence>
<proteinExistence type="predicted"/>
<dbReference type="Pfam" id="PF19654">
    <property type="entry name" value="DUF6157"/>
    <property type="match status" value="1"/>
</dbReference>
<name>H6RL92_BLASD</name>
<dbReference type="AlphaFoldDB" id="H6RL92"/>
<accession>H6RL92</accession>
<dbReference type="InterPro" id="IPR046155">
    <property type="entry name" value="DUF6157"/>
</dbReference>